<dbReference type="InterPro" id="IPR051207">
    <property type="entry name" value="ComplexI_NDUFA9_subunit"/>
</dbReference>
<dbReference type="EMBL" id="BMNA01000006">
    <property type="protein sequence ID" value="GGM08623.1"/>
    <property type="molecule type" value="Genomic_DNA"/>
</dbReference>
<dbReference type="Pfam" id="PF13460">
    <property type="entry name" value="NAD_binding_10"/>
    <property type="match status" value="1"/>
</dbReference>
<accession>A0A917T3F0</accession>
<protein>
    <submittedName>
        <fullName evidence="2">NADH-binding protein</fullName>
    </submittedName>
</protein>
<dbReference type="InterPro" id="IPR036291">
    <property type="entry name" value="NAD(P)-bd_dom_sf"/>
</dbReference>
<evidence type="ECO:0000259" key="1">
    <source>
        <dbReference type="Pfam" id="PF13460"/>
    </source>
</evidence>
<name>A0A917T3F0_9ACTN</name>
<dbReference type="AlphaFoldDB" id="A0A917T3F0"/>
<organism evidence="2 3">
    <name type="scientific">Nakamurella endophytica</name>
    <dbReference type="NCBI Taxonomy" id="1748367"/>
    <lineage>
        <taxon>Bacteria</taxon>
        <taxon>Bacillati</taxon>
        <taxon>Actinomycetota</taxon>
        <taxon>Actinomycetes</taxon>
        <taxon>Nakamurellales</taxon>
        <taxon>Nakamurellaceae</taxon>
        <taxon>Nakamurella</taxon>
    </lineage>
</organism>
<reference evidence="2" key="2">
    <citation type="submission" date="2020-09" db="EMBL/GenBank/DDBJ databases">
        <authorList>
            <person name="Sun Q."/>
            <person name="Zhou Y."/>
        </authorList>
    </citation>
    <scope>NUCLEOTIDE SEQUENCE</scope>
    <source>
        <strain evidence="2">CGMCC 4.7308</strain>
    </source>
</reference>
<dbReference type="GO" id="GO:0044877">
    <property type="term" value="F:protein-containing complex binding"/>
    <property type="evidence" value="ECO:0007669"/>
    <property type="project" value="TreeGrafter"/>
</dbReference>
<evidence type="ECO:0000313" key="3">
    <source>
        <dbReference type="Proteomes" id="UP000655208"/>
    </source>
</evidence>
<gene>
    <name evidence="2" type="ORF">GCM10011594_30660</name>
</gene>
<dbReference type="PANTHER" id="PTHR12126:SF11">
    <property type="entry name" value="NADH DEHYDROGENASE [UBIQUINONE] 1 ALPHA SUBCOMPLEX SUBUNIT 9, MITOCHONDRIAL"/>
    <property type="match status" value="1"/>
</dbReference>
<keyword evidence="3" id="KW-1185">Reference proteome</keyword>
<reference evidence="2" key="1">
    <citation type="journal article" date="2014" name="Int. J. Syst. Evol. Microbiol.">
        <title>Complete genome sequence of Corynebacterium casei LMG S-19264T (=DSM 44701T), isolated from a smear-ripened cheese.</title>
        <authorList>
            <consortium name="US DOE Joint Genome Institute (JGI-PGF)"/>
            <person name="Walter F."/>
            <person name="Albersmeier A."/>
            <person name="Kalinowski J."/>
            <person name="Ruckert C."/>
        </authorList>
    </citation>
    <scope>NUCLEOTIDE SEQUENCE</scope>
    <source>
        <strain evidence="2">CGMCC 4.7308</strain>
    </source>
</reference>
<dbReference type="RefSeq" id="WP_188942999.1">
    <property type="nucleotide sequence ID" value="NZ_BMNA01000006.1"/>
</dbReference>
<dbReference type="InterPro" id="IPR016040">
    <property type="entry name" value="NAD(P)-bd_dom"/>
</dbReference>
<evidence type="ECO:0000313" key="2">
    <source>
        <dbReference type="EMBL" id="GGM08623.1"/>
    </source>
</evidence>
<feature type="domain" description="NAD(P)-binding" evidence="1">
    <location>
        <begin position="13"/>
        <end position="147"/>
    </location>
</feature>
<comment type="caution">
    <text evidence="2">The sequence shown here is derived from an EMBL/GenBank/DDBJ whole genome shotgun (WGS) entry which is preliminary data.</text>
</comment>
<dbReference type="SUPFAM" id="SSF51735">
    <property type="entry name" value="NAD(P)-binding Rossmann-fold domains"/>
    <property type="match status" value="1"/>
</dbReference>
<dbReference type="PANTHER" id="PTHR12126">
    <property type="entry name" value="NADH-UBIQUINONE OXIDOREDUCTASE 39 KDA SUBUNIT-RELATED"/>
    <property type="match status" value="1"/>
</dbReference>
<sequence length="316" mass="33526">MTGGGGRRILVTGASGFIGSHLVRALADAGHDVRAMTRRPAEYDGPGTAVYGDVGDAASLEAALAGVDAAYYLVHSLDSTDFVRKDADAATAFGRVAAEAGVSRIVYLGGLGGEERTLSPHLRSRREVERLLAEGGVPVTVLRAAVVIGHGGISWEITRQLVAHLPVMVAPRWVKTRTQPIALRDVIRYLAGVLDHPEAAGRTYEVGGPEVLRYIDMLQRAALVMNRRVLPVLSVPLLTPRLSSGWLALVTDVDAETGRNLIDSMTNEVVVTDQAIRSLLPGELTGYDEAVRLALADRERALGTPPAGAPRPAEAP</sequence>
<dbReference type="Proteomes" id="UP000655208">
    <property type="component" value="Unassembled WGS sequence"/>
</dbReference>
<proteinExistence type="predicted"/>
<dbReference type="Gene3D" id="3.40.50.720">
    <property type="entry name" value="NAD(P)-binding Rossmann-like Domain"/>
    <property type="match status" value="1"/>
</dbReference>